<dbReference type="KEGG" id="vg:60320964"/>
<keyword evidence="2" id="KW-1185">Reference proteome</keyword>
<evidence type="ECO:0000313" key="2">
    <source>
        <dbReference type="Proteomes" id="UP000463946"/>
    </source>
</evidence>
<dbReference type="Proteomes" id="UP000463946">
    <property type="component" value="Segment"/>
</dbReference>
<dbReference type="RefSeq" id="YP_009949559.1">
    <property type="nucleotide sequence ID" value="NC_051581.1"/>
</dbReference>
<dbReference type="GeneID" id="60320964"/>
<reference evidence="1 2" key="1">
    <citation type="submission" date="2019-12" db="EMBL/GenBank/DDBJ databases">
        <authorList>
            <person name="Lauer M.J."/>
            <person name="Curtus N.L."/>
            <person name="Garlena R.A."/>
            <person name="Russell D.A."/>
            <person name="Pope W.H."/>
            <person name="Jacobs-Sera D."/>
            <person name="Hatfull G.F."/>
        </authorList>
    </citation>
    <scope>NUCLEOTIDE SEQUENCE [LARGE SCALE GENOMIC DNA]</scope>
</reference>
<accession>A0A6B9L6V5</accession>
<sequence>MAQQDQPQTYLGGVDYSGIPGSELRRVIADPYIPGEGASAAELGGE</sequence>
<proteinExistence type="predicted"/>
<gene>
    <name evidence="1" type="primary">100</name>
    <name evidence="1" type="ORF">PBI_BIRDSNEST_100</name>
</gene>
<organism evidence="1 2">
    <name type="scientific">Mycobacterium phage BirdsNest</name>
    <dbReference type="NCBI Taxonomy" id="2686231"/>
    <lineage>
        <taxon>Viruses</taxon>
        <taxon>Duplodnaviria</taxon>
        <taxon>Heunggongvirae</taxon>
        <taxon>Uroviricota</taxon>
        <taxon>Caudoviricetes</taxon>
        <taxon>Bclasvirinae</taxon>
        <taxon>Birdsnestvirus</taxon>
        <taxon>Birdsnestvirus birdsnest</taxon>
    </lineage>
</organism>
<dbReference type="EMBL" id="MN813686">
    <property type="protein sequence ID" value="QHB37402.1"/>
    <property type="molecule type" value="Genomic_DNA"/>
</dbReference>
<protein>
    <submittedName>
        <fullName evidence="1">Uncharacterized protein</fullName>
    </submittedName>
</protein>
<evidence type="ECO:0000313" key="1">
    <source>
        <dbReference type="EMBL" id="QHB37402.1"/>
    </source>
</evidence>
<name>A0A6B9L6V5_9CAUD</name>